<dbReference type="EMBL" id="MU250523">
    <property type="protein sequence ID" value="KAG7452575.1"/>
    <property type="molecule type" value="Genomic_DNA"/>
</dbReference>
<accession>A0A9P7W505</accession>
<evidence type="ECO:0000313" key="3">
    <source>
        <dbReference type="Proteomes" id="UP000812287"/>
    </source>
</evidence>
<protein>
    <submittedName>
        <fullName evidence="2">Uncharacterized protein</fullName>
    </submittedName>
</protein>
<dbReference type="SUPFAM" id="SSF81301">
    <property type="entry name" value="Nucleotidyltransferase"/>
    <property type="match status" value="1"/>
</dbReference>
<feature type="compositionally biased region" description="Pro residues" evidence="1">
    <location>
        <begin position="85"/>
        <end position="94"/>
    </location>
</feature>
<dbReference type="AlphaFoldDB" id="A0A9P7W505"/>
<keyword evidence="3" id="KW-1185">Reference proteome</keyword>
<dbReference type="GeneID" id="66100935"/>
<name>A0A9P7W505_9AGAR</name>
<dbReference type="InterPro" id="IPR043519">
    <property type="entry name" value="NT_sf"/>
</dbReference>
<evidence type="ECO:0000313" key="2">
    <source>
        <dbReference type="EMBL" id="KAG7452575.1"/>
    </source>
</evidence>
<dbReference type="RefSeq" id="XP_043046075.1">
    <property type="nucleotide sequence ID" value="XM_043178641.1"/>
</dbReference>
<feature type="region of interest" description="Disordered" evidence="1">
    <location>
        <begin position="81"/>
        <end position="107"/>
    </location>
</feature>
<proteinExistence type="predicted"/>
<dbReference type="Proteomes" id="UP000812287">
    <property type="component" value="Unassembled WGS sequence"/>
</dbReference>
<dbReference type="OrthoDB" id="21330at2759"/>
<evidence type="ECO:0000256" key="1">
    <source>
        <dbReference type="SAM" id="MobiDB-lite"/>
    </source>
</evidence>
<gene>
    <name evidence="2" type="ORF">BT62DRAFT_1070329</name>
</gene>
<comment type="caution">
    <text evidence="2">The sequence shown here is derived from an EMBL/GenBank/DDBJ whole genome shotgun (WGS) entry which is preliminary data.</text>
</comment>
<dbReference type="Pfam" id="PF02410">
    <property type="entry name" value="RsfS"/>
    <property type="match status" value="1"/>
</dbReference>
<dbReference type="Gene3D" id="3.30.460.10">
    <property type="entry name" value="Beta Polymerase, domain 2"/>
    <property type="match status" value="1"/>
</dbReference>
<sequence length="201" mass="22781">MQTLRRLAHCTPRRSPQFRYFTNGPSSSNIPWFINQETPIPKPQVSGSAPPIPSDVPEPVRELYSKLAPLPHLDSSFLTVERPTLPSPGPPLPHRLPQGRRRRGGTHAGESMYDMPYGLWSWVVIAQVKEGTENRGAIESVVRVVRKTLLEVKPPLPIPPNLKGRMLNEWAMIDAGDFAVHVLSRTVRERYFSSMDKPYYH</sequence>
<reference evidence="2" key="1">
    <citation type="submission" date="2020-11" db="EMBL/GenBank/DDBJ databases">
        <title>Adaptations for nitrogen fixation in a non-lichenized fungal sporocarp promotes dispersal by wood-feeding termites.</title>
        <authorList>
            <consortium name="DOE Joint Genome Institute"/>
            <person name="Koch R.A."/>
            <person name="Yoon G."/>
            <person name="Arayal U."/>
            <person name="Lail K."/>
            <person name="Amirebrahimi M."/>
            <person name="Labutti K."/>
            <person name="Lipzen A."/>
            <person name="Riley R."/>
            <person name="Barry K."/>
            <person name="Henrissat B."/>
            <person name="Grigoriev I.V."/>
            <person name="Herr J.R."/>
            <person name="Aime M.C."/>
        </authorList>
    </citation>
    <scope>NUCLEOTIDE SEQUENCE</scope>
    <source>
        <strain evidence="2">MCA 3950</strain>
    </source>
</reference>
<organism evidence="2 3">
    <name type="scientific">Guyanagaster necrorhizus</name>
    <dbReference type="NCBI Taxonomy" id="856835"/>
    <lineage>
        <taxon>Eukaryota</taxon>
        <taxon>Fungi</taxon>
        <taxon>Dikarya</taxon>
        <taxon>Basidiomycota</taxon>
        <taxon>Agaricomycotina</taxon>
        <taxon>Agaricomycetes</taxon>
        <taxon>Agaricomycetidae</taxon>
        <taxon>Agaricales</taxon>
        <taxon>Marasmiineae</taxon>
        <taxon>Physalacriaceae</taxon>
        <taxon>Guyanagaster</taxon>
    </lineage>
</organism>